<accession>A0A1D9PT42</accession>
<evidence type="ECO:0000313" key="3">
    <source>
        <dbReference type="EMBL" id="APA05799.1"/>
    </source>
</evidence>
<sequence length="221" mass="23282">MHFLILGASGRTGSLVLAEALSKKHTVTALARNPSSIPATPGLTIIKGTPSSSEDLAAAFTSGPKIDAVLVTLSSSRASDSPFAASTSPPNFLQKTISTVTESMIAHGVKRIIYMSAFGVGSSNGALWFPMRMLINNSTMGKVGFQDHAAAEEVLRESGLEFGAVRSAMLKEGGKKKIVEHGSDGKGMGHLPGCTRESVAGYMVEMAERKNWEDKIVVICN</sequence>
<dbReference type="OrthoDB" id="419598at2759"/>
<dbReference type="Proteomes" id="UP000177798">
    <property type="component" value="Chromosome 1"/>
</dbReference>
<reference evidence="4" key="1">
    <citation type="journal article" date="2017" name="Genome Biol. Evol.">
        <title>The complete genome sequence of the phytopathogenic fungus Sclerotinia sclerotiorum reveals insights into the genome architecture of broad host range pathogens.</title>
        <authorList>
            <person name="Derbyshire M."/>
            <person name="Denton-Giles M."/>
            <person name="Hegedus D."/>
            <person name="Seifbarghy S."/>
            <person name="Rollins J."/>
            <person name="van Kan J."/>
            <person name="Seidl M.F."/>
            <person name="Faino L."/>
            <person name="Mbengue M."/>
            <person name="Navaud O."/>
            <person name="Raffaele S."/>
            <person name="Hammond-Kosack K."/>
            <person name="Heard S."/>
            <person name="Oliver R."/>
        </authorList>
    </citation>
    <scope>NUCLEOTIDE SEQUENCE [LARGE SCALE GENOMIC DNA]</scope>
    <source>
        <strain evidence="4">ATCC 18683 / 1980 / Ss-1</strain>
    </source>
</reference>
<dbReference type="PANTHER" id="PTHR43355:SF2">
    <property type="entry name" value="FLAVIN REDUCTASE (NADPH)"/>
    <property type="match status" value="1"/>
</dbReference>
<evidence type="ECO:0000259" key="2">
    <source>
        <dbReference type="Pfam" id="PF13460"/>
    </source>
</evidence>
<comment type="similarity">
    <text evidence="1">Belongs to the avfA family.</text>
</comment>
<dbReference type="OMA" id="AWMPKIT"/>
<dbReference type="InterPro" id="IPR016040">
    <property type="entry name" value="NAD(P)-bd_dom"/>
</dbReference>
<protein>
    <recommendedName>
        <fullName evidence="2">NAD(P)-binding domain-containing protein</fullName>
    </recommendedName>
</protein>
<feature type="domain" description="NAD(P)-binding" evidence="2">
    <location>
        <begin position="7"/>
        <end position="208"/>
    </location>
</feature>
<dbReference type="VEuPathDB" id="FungiDB:sscle_01g005690"/>
<gene>
    <name evidence="3" type="ORF">sscle_01g005690</name>
</gene>
<dbReference type="Gene3D" id="3.40.50.720">
    <property type="entry name" value="NAD(P)-binding Rossmann-like Domain"/>
    <property type="match status" value="1"/>
</dbReference>
<dbReference type="EMBL" id="CP017814">
    <property type="protein sequence ID" value="APA05799.1"/>
    <property type="molecule type" value="Genomic_DNA"/>
</dbReference>
<dbReference type="InterPro" id="IPR051606">
    <property type="entry name" value="Polyketide_Oxido-like"/>
</dbReference>
<dbReference type="RefSeq" id="XP_001597636.1">
    <property type="nucleotide sequence ID" value="XM_001597586.1"/>
</dbReference>
<dbReference type="SUPFAM" id="SSF51735">
    <property type="entry name" value="NAD(P)-binding Rossmann-fold domains"/>
    <property type="match status" value="1"/>
</dbReference>
<evidence type="ECO:0000256" key="1">
    <source>
        <dbReference type="ARBA" id="ARBA00038376"/>
    </source>
</evidence>
<dbReference type="KEGG" id="ssl:SS1G_01832"/>
<name>A0A1D9PT42_SCLS1</name>
<dbReference type="PANTHER" id="PTHR43355">
    <property type="entry name" value="FLAVIN REDUCTASE (NADPH)"/>
    <property type="match status" value="1"/>
</dbReference>
<proteinExistence type="inferred from homology"/>
<organism evidence="3 4">
    <name type="scientific">Sclerotinia sclerotiorum (strain ATCC 18683 / 1980 / Ss-1)</name>
    <name type="common">White mold</name>
    <name type="synonym">Whetzelinia sclerotiorum</name>
    <dbReference type="NCBI Taxonomy" id="665079"/>
    <lineage>
        <taxon>Eukaryota</taxon>
        <taxon>Fungi</taxon>
        <taxon>Dikarya</taxon>
        <taxon>Ascomycota</taxon>
        <taxon>Pezizomycotina</taxon>
        <taxon>Leotiomycetes</taxon>
        <taxon>Helotiales</taxon>
        <taxon>Sclerotiniaceae</taxon>
        <taxon>Sclerotinia</taxon>
    </lineage>
</organism>
<dbReference type="AlphaFoldDB" id="A0A1D9PT42"/>
<dbReference type="InterPro" id="IPR036291">
    <property type="entry name" value="NAD(P)-bd_dom_sf"/>
</dbReference>
<dbReference type="Pfam" id="PF13460">
    <property type="entry name" value="NAD_binding_10"/>
    <property type="match status" value="1"/>
</dbReference>
<evidence type="ECO:0000313" key="4">
    <source>
        <dbReference type="Proteomes" id="UP000177798"/>
    </source>
</evidence>